<evidence type="ECO:0000313" key="1">
    <source>
        <dbReference type="EMBL" id="RDZ18320.1"/>
    </source>
</evidence>
<dbReference type="AlphaFoldDB" id="A0A3D8X952"/>
<dbReference type="Proteomes" id="UP000256519">
    <property type="component" value="Unassembled WGS sequence"/>
</dbReference>
<comment type="caution">
    <text evidence="1">The sequence shown here is derived from an EMBL/GenBank/DDBJ whole genome shotgun (WGS) entry which is preliminary data.</text>
</comment>
<gene>
    <name evidence="1" type="ORF">C3744_05475</name>
</gene>
<name>A0A3D8X952_PRIMG</name>
<proteinExistence type="predicted"/>
<evidence type="ECO:0000313" key="2">
    <source>
        <dbReference type="Proteomes" id="UP000256519"/>
    </source>
</evidence>
<sequence>MAKRERVICCSPSFQSRVIHAVMRIFYYDVFFVILQREGLISKVISLTSHSSICISMIQLTSIKLLYFKEWFRFARLGGMFY</sequence>
<protein>
    <submittedName>
        <fullName evidence="1">Uncharacterized protein</fullName>
    </submittedName>
</protein>
<accession>A0A3D8X952</accession>
<dbReference type="EMBL" id="PQWM01000006">
    <property type="protein sequence ID" value="RDZ18320.1"/>
    <property type="molecule type" value="Genomic_DNA"/>
</dbReference>
<organism evidence="1 2">
    <name type="scientific">Priestia megaterium</name>
    <name type="common">Bacillus megaterium</name>
    <dbReference type="NCBI Taxonomy" id="1404"/>
    <lineage>
        <taxon>Bacteria</taxon>
        <taxon>Bacillati</taxon>
        <taxon>Bacillota</taxon>
        <taxon>Bacilli</taxon>
        <taxon>Bacillales</taxon>
        <taxon>Bacillaceae</taxon>
        <taxon>Priestia</taxon>
    </lineage>
</organism>
<reference evidence="1 2" key="1">
    <citation type="journal article" date="2018" name="Appl. Environ. Microbiol.">
        <title>Antimicrobial susceptibility testing and tentative epidemiological cut-off values of five Bacillus species relevant for use as animal feed additives or for plant protection.</title>
        <authorList>
            <person name="Agerso Y."/>
            <person name="Stuer-Lauridsen B."/>
            <person name="Bjerre K."/>
            <person name="Jensen M.G."/>
            <person name="Johansen E."/>
            <person name="Bennedsen M."/>
            <person name="Brockmann E."/>
            <person name="Nielsen B."/>
        </authorList>
    </citation>
    <scope>NUCLEOTIDE SEQUENCE [LARGE SCALE GENOMIC DNA]</scope>
    <source>
        <strain evidence="1 2">CHCC20162</strain>
    </source>
</reference>